<dbReference type="SMART" id="SM00065">
    <property type="entry name" value="GAF"/>
    <property type="match status" value="1"/>
</dbReference>
<keyword evidence="1" id="KW-0808">Transferase</keyword>
<protein>
    <submittedName>
        <fullName evidence="3">GAF domain-containing protein</fullName>
    </submittedName>
</protein>
<evidence type="ECO:0000313" key="4">
    <source>
        <dbReference type="Proteomes" id="UP000654604"/>
    </source>
</evidence>
<reference evidence="3 4" key="1">
    <citation type="submission" date="2020-10" db="EMBL/GenBank/DDBJ databases">
        <authorList>
            <person name="Castelo-Branco R."/>
            <person name="Eusebio N."/>
            <person name="Adriana R."/>
            <person name="Vieira A."/>
            <person name="Brugerolle De Fraissinette N."/>
            <person name="Rezende De Castro R."/>
            <person name="Schneider M.P."/>
            <person name="Vasconcelos V."/>
            <person name="Leao P.N."/>
        </authorList>
    </citation>
    <scope>NUCLEOTIDE SEQUENCE [LARGE SCALE GENOMIC DNA]</scope>
    <source>
        <strain evidence="3 4">LEGE 03274</strain>
    </source>
</reference>
<accession>A0ABR9V2C9</accession>
<dbReference type="PROSITE" id="PS50109">
    <property type="entry name" value="HIS_KIN"/>
    <property type="match status" value="1"/>
</dbReference>
<dbReference type="Gene3D" id="3.30.450.40">
    <property type="match status" value="1"/>
</dbReference>
<dbReference type="RefSeq" id="WP_193800171.1">
    <property type="nucleotide sequence ID" value="NZ_JADEWC010000007.1"/>
</dbReference>
<feature type="domain" description="Histidine kinase" evidence="2">
    <location>
        <begin position="222"/>
        <end position="452"/>
    </location>
</feature>
<dbReference type="PANTHER" id="PTHR43102:SF2">
    <property type="entry name" value="GAF DOMAIN-CONTAINING PROTEIN"/>
    <property type="match status" value="1"/>
</dbReference>
<dbReference type="InterPro" id="IPR003018">
    <property type="entry name" value="GAF"/>
</dbReference>
<dbReference type="InterPro" id="IPR005467">
    <property type="entry name" value="His_kinase_dom"/>
</dbReference>
<dbReference type="Pfam" id="PF01590">
    <property type="entry name" value="GAF"/>
    <property type="match status" value="1"/>
</dbReference>
<organism evidence="3 4">
    <name type="scientific">Cyanobacterium stanieri LEGE 03274</name>
    <dbReference type="NCBI Taxonomy" id="1828756"/>
    <lineage>
        <taxon>Bacteria</taxon>
        <taxon>Bacillati</taxon>
        <taxon>Cyanobacteriota</taxon>
        <taxon>Cyanophyceae</taxon>
        <taxon>Oscillatoriophycideae</taxon>
        <taxon>Chroococcales</taxon>
        <taxon>Geminocystaceae</taxon>
        <taxon>Cyanobacterium</taxon>
    </lineage>
</organism>
<dbReference type="InterPro" id="IPR029016">
    <property type="entry name" value="GAF-like_dom_sf"/>
</dbReference>
<evidence type="ECO:0000259" key="2">
    <source>
        <dbReference type="PROSITE" id="PS50109"/>
    </source>
</evidence>
<dbReference type="PANTHER" id="PTHR43102">
    <property type="entry name" value="SLR1143 PROTEIN"/>
    <property type="match status" value="1"/>
</dbReference>
<name>A0ABR9V2C9_9CHRO</name>
<dbReference type="Gene3D" id="3.30.565.10">
    <property type="entry name" value="Histidine kinase-like ATPase, C-terminal domain"/>
    <property type="match status" value="1"/>
</dbReference>
<dbReference type="SUPFAM" id="SSF55781">
    <property type="entry name" value="GAF domain-like"/>
    <property type="match status" value="1"/>
</dbReference>
<dbReference type="InterPro" id="IPR036890">
    <property type="entry name" value="HATPase_C_sf"/>
</dbReference>
<dbReference type="Proteomes" id="UP000654604">
    <property type="component" value="Unassembled WGS sequence"/>
</dbReference>
<comment type="caution">
    <text evidence="3">The sequence shown here is derived from an EMBL/GenBank/DDBJ whole genome shotgun (WGS) entry which is preliminary data.</text>
</comment>
<sequence>MLTPLFCQWHNESPEDRKNRHQRAIARLELRKNRVIPVFDEATQISARTLNAPICILGILDGEEYCFKSGFGVANFGFNSELIRSRKINKEDSFATYVIDSKKPLKIENTIKDPFFFQNILVQHHQIKAYLGVPLITAQGDCIGCLEVFDLESRPFTPEQIEYIYLTARWCMAEYERDYLINQAPLLNQNNEHNQSAPPSPDNKPNQPNTYSLNLKIKLVNQLIQKISLPLTSVIGMSSVLKQGIYGKINDKQLEYLNIVYDSGQEITALLDEIISLGIIHKNDNLELSLVDIEIIGEQISQSLQMSAKNKQCTLRLSFEPGDKLWYLDREKVQQTIYYLVTTIIETARPGGNIQIHFSHQSSQIKINILIKHPWLGDGIPYEKTEVYLQAIEEYYDVDHNDTYQEELENYSYDIITLLFSCYLAKLQQGNIQIKGTPELGYRFEVNIPTTPHYFEARR</sequence>
<dbReference type="SUPFAM" id="SSF55874">
    <property type="entry name" value="ATPase domain of HSP90 chaperone/DNA topoisomerase II/histidine kinase"/>
    <property type="match status" value="1"/>
</dbReference>
<proteinExistence type="predicted"/>
<evidence type="ECO:0000313" key="3">
    <source>
        <dbReference type="EMBL" id="MBE9222007.1"/>
    </source>
</evidence>
<dbReference type="EMBL" id="JADEWC010000007">
    <property type="protein sequence ID" value="MBE9222007.1"/>
    <property type="molecule type" value="Genomic_DNA"/>
</dbReference>
<evidence type="ECO:0000256" key="1">
    <source>
        <dbReference type="ARBA" id="ARBA00022777"/>
    </source>
</evidence>
<gene>
    <name evidence="3" type="ORF">IQ215_04780</name>
</gene>
<keyword evidence="1" id="KW-0418">Kinase</keyword>
<keyword evidence="4" id="KW-1185">Reference proteome</keyword>